<gene>
    <name evidence="1" type="ORF">PDIP_61450</name>
</gene>
<reference evidence="2" key="1">
    <citation type="journal article" date="2012" name="BMC Genomics">
        <title>Genome sequence of the necrotrophic fungus Penicillium digitatum, the main postharvest pathogen of citrus.</title>
        <authorList>
            <person name="Marcet-Houben M."/>
            <person name="Ballester A.-R."/>
            <person name="de la Fuente B."/>
            <person name="Harries E."/>
            <person name="Marcos J.F."/>
            <person name="Gonzalez-Candelas L."/>
            <person name="Gabaldon T."/>
        </authorList>
    </citation>
    <scope>NUCLEOTIDE SEQUENCE [LARGE SCALE GENOMIC DNA]</scope>
    <source>
        <strain evidence="2">Pd1 / CECT 20795</strain>
    </source>
</reference>
<dbReference type="HOGENOM" id="CLU_2050422_0_0_1"/>
<accession>K9FNR7</accession>
<protein>
    <submittedName>
        <fullName evidence="1">Uncharacterized protein</fullName>
    </submittedName>
</protein>
<dbReference type="KEGG" id="pdp:PDIP_61450"/>
<dbReference type="AlphaFoldDB" id="K9FNR7"/>
<name>K9FNR7_PEND1</name>
<organism evidence="1 2">
    <name type="scientific">Penicillium digitatum (strain Pd1 / CECT 20795)</name>
    <name type="common">Green mold</name>
    <dbReference type="NCBI Taxonomy" id="1170230"/>
    <lineage>
        <taxon>Eukaryota</taxon>
        <taxon>Fungi</taxon>
        <taxon>Dikarya</taxon>
        <taxon>Ascomycota</taxon>
        <taxon>Pezizomycotina</taxon>
        <taxon>Eurotiomycetes</taxon>
        <taxon>Eurotiomycetidae</taxon>
        <taxon>Eurotiales</taxon>
        <taxon>Aspergillaceae</taxon>
        <taxon>Penicillium</taxon>
    </lineage>
</organism>
<evidence type="ECO:0000313" key="1">
    <source>
        <dbReference type="EMBL" id="EKV10007.1"/>
    </source>
</evidence>
<dbReference type="Proteomes" id="UP000009886">
    <property type="component" value="Unassembled WGS sequence"/>
</dbReference>
<evidence type="ECO:0000313" key="2">
    <source>
        <dbReference type="Proteomes" id="UP000009886"/>
    </source>
</evidence>
<comment type="caution">
    <text evidence="1">The sequence shown here is derived from an EMBL/GenBank/DDBJ whole genome shotgun (WGS) entry which is preliminary data.</text>
</comment>
<proteinExistence type="predicted"/>
<dbReference type="VEuPathDB" id="FungiDB:PDIP_61450"/>
<dbReference type="EMBL" id="AKCU01000418">
    <property type="protein sequence ID" value="EKV10007.1"/>
    <property type="molecule type" value="Genomic_DNA"/>
</dbReference>
<sequence>MRSGCNGFYWNSYNIASNSRIDVTGEPLANKERRVPVVRFVVQGVGSQRPCGGGLSVDQPLGSAVVICTATGYWPMCADWTMWRTGWCGSANCTITPVSWYFEAISSVLPRTEVGSPRSN</sequence>